<evidence type="ECO:0000256" key="7">
    <source>
        <dbReference type="SAM" id="Phobius"/>
    </source>
</evidence>
<dbReference type="GO" id="GO:0005737">
    <property type="term" value="C:cytoplasm"/>
    <property type="evidence" value="ECO:0007669"/>
    <property type="project" value="TreeGrafter"/>
</dbReference>
<evidence type="ECO:0000256" key="5">
    <source>
        <dbReference type="ARBA" id="ARBA00022786"/>
    </source>
</evidence>
<dbReference type="Pfam" id="PF00632">
    <property type="entry name" value="HECT"/>
    <property type="match status" value="1"/>
</dbReference>
<dbReference type="AlphaFoldDB" id="A0A9J5Y398"/>
<proteinExistence type="predicted"/>
<comment type="caution">
    <text evidence="9">The sequence shown here is derived from an EMBL/GenBank/DDBJ whole genome shotgun (WGS) entry which is preliminary data.</text>
</comment>
<dbReference type="EMBL" id="JACXVP010000007">
    <property type="protein sequence ID" value="KAG5594434.1"/>
    <property type="molecule type" value="Genomic_DNA"/>
</dbReference>
<dbReference type="GO" id="GO:0000209">
    <property type="term" value="P:protein polyubiquitination"/>
    <property type="evidence" value="ECO:0007669"/>
    <property type="project" value="TreeGrafter"/>
</dbReference>
<evidence type="ECO:0000259" key="8">
    <source>
        <dbReference type="PROSITE" id="PS50237"/>
    </source>
</evidence>
<dbReference type="OrthoDB" id="8068875at2759"/>
<organism evidence="9 10">
    <name type="scientific">Solanum commersonii</name>
    <name type="common">Commerson's wild potato</name>
    <name type="synonym">Commerson's nightshade</name>
    <dbReference type="NCBI Taxonomy" id="4109"/>
    <lineage>
        <taxon>Eukaryota</taxon>
        <taxon>Viridiplantae</taxon>
        <taxon>Streptophyta</taxon>
        <taxon>Embryophyta</taxon>
        <taxon>Tracheophyta</taxon>
        <taxon>Spermatophyta</taxon>
        <taxon>Magnoliopsida</taxon>
        <taxon>eudicotyledons</taxon>
        <taxon>Gunneridae</taxon>
        <taxon>Pentapetalae</taxon>
        <taxon>asterids</taxon>
        <taxon>lamiids</taxon>
        <taxon>Solanales</taxon>
        <taxon>Solanaceae</taxon>
        <taxon>Solanoideae</taxon>
        <taxon>Solaneae</taxon>
        <taxon>Solanum</taxon>
    </lineage>
</organism>
<dbReference type="EC" id="2.3.2.26" evidence="3"/>
<dbReference type="PANTHER" id="PTHR11254">
    <property type="entry name" value="HECT DOMAIN UBIQUITIN-PROTEIN LIGASE"/>
    <property type="match status" value="1"/>
</dbReference>
<comment type="catalytic activity">
    <reaction evidence="1">
        <text>S-ubiquitinyl-[E2 ubiquitin-conjugating enzyme]-L-cysteine + [acceptor protein]-L-lysine = [E2 ubiquitin-conjugating enzyme]-L-cysteine + N(6)-ubiquitinyl-[acceptor protein]-L-lysine.</text>
        <dbReference type="EC" id="2.3.2.26"/>
    </reaction>
</comment>
<evidence type="ECO:0000313" key="9">
    <source>
        <dbReference type="EMBL" id="KAG5594434.1"/>
    </source>
</evidence>
<keyword evidence="7" id="KW-0812">Transmembrane</keyword>
<comment type="pathway">
    <text evidence="2">Protein modification; protein ubiquitination.</text>
</comment>
<comment type="caution">
    <text evidence="6">Lacks conserved residue(s) required for the propagation of feature annotation.</text>
</comment>
<keyword evidence="4" id="KW-0808">Transferase</keyword>
<evidence type="ECO:0000256" key="3">
    <source>
        <dbReference type="ARBA" id="ARBA00012485"/>
    </source>
</evidence>
<reference evidence="9 10" key="1">
    <citation type="submission" date="2020-09" db="EMBL/GenBank/DDBJ databases">
        <title>De no assembly of potato wild relative species, Solanum commersonii.</title>
        <authorList>
            <person name="Cho K."/>
        </authorList>
    </citation>
    <scope>NUCLEOTIDE SEQUENCE [LARGE SCALE GENOMIC DNA]</scope>
    <source>
        <strain evidence="9">LZ3.2</strain>
        <tissue evidence="9">Leaf</tissue>
    </source>
</reference>
<gene>
    <name evidence="9" type="ORF">H5410_035666</name>
</gene>
<keyword evidence="7" id="KW-1133">Transmembrane helix</keyword>
<name>A0A9J5Y398_SOLCO</name>
<dbReference type="PROSITE" id="PS50237">
    <property type="entry name" value="HECT"/>
    <property type="match status" value="1"/>
</dbReference>
<feature type="transmembrane region" description="Helical" evidence="7">
    <location>
        <begin position="20"/>
        <end position="42"/>
    </location>
</feature>
<dbReference type="PANTHER" id="PTHR11254:SF430">
    <property type="entry name" value="E3 UBIQUITIN-PROTEIN LIGASE UPL5-LIKE"/>
    <property type="match status" value="1"/>
</dbReference>
<dbReference type="Proteomes" id="UP000824120">
    <property type="component" value="Chromosome 7"/>
</dbReference>
<sequence>MLISLFNIILSHQLLRRLPCFGVILTKCLMGVELLFLLKIIVGFMPARKKKVFLFFWTSIRYLPLESFRCLDSRLCISRTSESCQHLPSAQTRFYQLCITSYCDRVVMQIGSISSPKNILVASMVTYDQT</sequence>
<dbReference type="SUPFAM" id="SSF56204">
    <property type="entry name" value="Hect, E3 ligase catalytic domain"/>
    <property type="match status" value="1"/>
</dbReference>
<feature type="domain" description="HECT" evidence="8">
    <location>
        <begin position="41"/>
        <end position="109"/>
    </location>
</feature>
<evidence type="ECO:0000256" key="2">
    <source>
        <dbReference type="ARBA" id="ARBA00004906"/>
    </source>
</evidence>
<keyword evidence="7" id="KW-0472">Membrane</keyword>
<dbReference type="InterPro" id="IPR050409">
    <property type="entry name" value="E3_ubiq-protein_ligase"/>
</dbReference>
<keyword evidence="10" id="KW-1185">Reference proteome</keyword>
<evidence type="ECO:0000256" key="1">
    <source>
        <dbReference type="ARBA" id="ARBA00000885"/>
    </source>
</evidence>
<dbReference type="Gene3D" id="3.30.2410.10">
    <property type="entry name" value="Hect, E3 ligase catalytic domain"/>
    <property type="match status" value="1"/>
</dbReference>
<protein>
    <recommendedName>
        <fullName evidence="3">HECT-type E3 ubiquitin transferase</fullName>
        <ecNumber evidence="3">2.3.2.26</ecNumber>
    </recommendedName>
</protein>
<dbReference type="InterPro" id="IPR000569">
    <property type="entry name" value="HECT_dom"/>
</dbReference>
<dbReference type="InterPro" id="IPR035983">
    <property type="entry name" value="Hect_E3_ubiquitin_ligase"/>
</dbReference>
<accession>A0A9J5Y398</accession>
<evidence type="ECO:0000256" key="6">
    <source>
        <dbReference type="PROSITE-ProRule" id="PRU00104"/>
    </source>
</evidence>
<evidence type="ECO:0000256" key="4">
    <source>
        <dbReference type="ARBA" id="ARBA00022679"/>
    </source>
</evidence>
<dbReference type="GO" id="GO:0006511">
    <property type="term" value="P:ubiquitin-dependent protein catabolic process"/>
    <property type="evidence" value="ECO:0007669"/>
    <property type="project" value="TreeGrafter"/>
</dbReference>
<keyword evidence="5 6" id="KW-0833">Ubl conjugation pathway</keyword>
<evidence type="ECO:0000313" key="10">
    <source>
        <dbReference type="Proteomes" id="UP000824120"/>
    </source>
</evidence>
<dbReference type="GO" id="GO:0061630">
    <property type="term" value="F:ubiquitin protein ligase activity"/>
    <property type="evidence" value="ECO:0007669"/>
    <property type="project" value="UniProtKB-EC"/>
</dbReference>